<keyword evidence="2" id="KW-1133">Transmembrane helix</keyword>
<dbReference type="Proteomes" id="UP000188320">
    <property type="component" value="Unassembled WGS sequence"/>
</dbReference>
<evidence type="ECO:0008006" key="5">
    <source>
        <dbReference type="Google" id="ProtNLM"/>
    </source>
</evidence>
<feature type="compositionally biased region" description="Basic and acidic residues" evidence="1">
    <location>
        <begin position="245"/>
        <end position="254"/>
    </location>
</feature>
<comment type="caution">
    <text evidence="3">The sequence shown here is derived from an EMBL/GenBank/DDBJ whole genome shotgun (WGS) entry which is preliminary data.</text>
</comment>
<protein>
    <recommendedName>
        <fullName evidence="5">Transmembrane protein</fullName>
    </recommendedName>
</protein>
<evidence type="ECO:0000256" key="2">
    <source>
        <dbReference type="SAM" id="Phobius"/>
    </source>
</evidence>
<feature type="transmembrane region" description="Helical" evidence="2">
    <location>
        <begin position="118"/>
        <end position="144"/>
    </location>
</feature>
<dbReference type="EMBL" id="LSSK01000872">
    <property type="protein sequence ID" value="OMH81540.1"/>
    <property type="molecule type" value="Genomic_DNA"/>
</dbReference>
<gene>
    <name evidence="3" type="ORF">AX774_g5003</name>
</gene>
<reference evidence="4" key="1">
    <citation type="submission" date="2017-01" db="EMBL/GenBank/DDBJ databases">
        <authorList>
            <person name="Wang Y."/>
            <person name="White M."/>
            <person name="Kvist S."/>
            <person name="Moncalvo J.-M."/>
        </authorList>
    </citation>
    <scope>NUCLEOTIDE SEQUENCE [LARGE SCALE GENOMIC DNA]</scope>
    <source>
        <strain evidence="4">COL-18-3</strain>
    </source>
</reference>
<keyword evidence="2" id="KW-0472">Membrane</keyword>
<accession>A0A1R1PKP6</accession>
<evidence type="ECO:0000313" key="3">
    <source>
        <dbReference type="EMBL" id="OMH81540.1"/>
    </source>
</evidence>
<evidence type="ECO:0000313" key="4">
    <source>
        <dbReference type="Proteomes" id="UP000188320"/>
    </source>
</evidence>
<organism evidence="3 4">
    <name type="scientific">Zancudomyces culisetae</name>
    <name type="common">Gut fungus</name>
    <name type="synonym">Smittium culisetae</name>
    <dbReference type="NCBI Taxonomy" id="1213189"/>
    <lineage>
        <taxon>Eukaryota</taxon>
        <taxon>Fungi</taxon>
        <taxon>Fungi incertae sedis</taxon>
        <taxon>Zoopagomycota</taxon>
        <taxon>Kickxellomycotina</taxon>
        <taxon>Harpellomycetes</taxon>
        <taxon>Harpellales</taxon>
        <taxon>Legeriomycetaceae</taxon>
        <taxon>Zancudomyces</taxon>
    </lineage>
</organism>
<sequence length="298" mass="33316">MLAKSRLVLKNCTGIPRIHLKHRNIPKKAQIAAIAESTSFNFSTQISNKNKGTTGVSDNDGNKWELVFTLPLAKNIKGFTIFSSTITLGTITVLPYVLHMNSSGFADSVLTGIASGAGGSSMLLAGFLGIIGSFIPITFVRLWCKDLVLKVYMKINDNNGNTNSNKLLQYKRLNDRELNKILSTSEGADNMELLIYTYRMFNTPKKHIVKVNEIYPARYFDFKQKSHATKAEARAATTKNNHNQLKREQNRERQSGGCFQLLSIVRAKEKEKTNKSVSRWTADFSLDSLSIVTAFLKQ</sequence>
<keyword evidence="2" id="KW-0812">Transmembrane</keyword>
<dbReference type="AlphaFoldDB" id="A0A1R1PKP6"/>
<evidence type="ECO:0000256" key="1">
    <source>
        <dbReference type="SAM" id="MobiDB-lite"/>
    </source>
</evidence>
<keyword evidence="4" id="KW-1185">Reference proteome</keyword>
<name>A0A1R1PKP6_ZANCU</name>
<feature type="region of interest" description="Disordered" evidence="1">
    <location>
        <begin position="234"/>
        <end position="254"/>
    </location>
</feature>
<feature type="transmembrane region" description="Helical" evidence="2">
    <location>
        <begin position="79"/>
        <end position="98"/>
    </location>
</feature>
<proteinExistence type="predicted"/>